<dbReference type="GO" id="GO:0005975">
    <property type="term" value="P:carbohydrate metabolic process"/>
    <property type="evidence" value="ECO:0007669"/>
    <property type="project" value="InterPro"/>
</dbReference>
<keyword evidence="3 4" id="KW-0413">Isomerase</keyword>
<evidence type="ECO:0000313" key="5">
    <source>
        <dbReference type="EMBL" id="RED95287.1"/>
    </source>
</evidence>
<dbReference type="HAMAP" id="MF_00929">
    <property type="entry name" value="Cellobiose_2_epim"/>
    <property type="match status" value="1"/>
</dbReference>
<evidence type="ECO:0000256" key="4">
    <source>
        <dbReference type="HAMAP-Rule" id="MF_00929"/>
    </source>
</evidence>
<keyword evidence="6" id="KW-1185">Reference proteome</keyword>
<comment type="catalytic activity">
    <reaction evidence="1 4">
        <text>D-cellobiose = beta-D-glucosyl-(1-&gt;4)-D-mannopyranose</text>
        <dbReference type="Rhea" id="RHEA:23384"/>
        <dbReference type="ChEBI" id="CHEBI:17057"/>
        <dbReference type="ChEBI" id="CHEBI:47931"/>
        <dbReference type="EC" id="5.1.3.11"/>
    </reaction>
</comment>
<dbReference type="GO" id="GO:0047736">
    <property type="term" value="F:cellobiose epimerase activity"/>
    <property type="evidence" value="ECO:0007669"/>
    <property type="project" value="UniProtKB-UniRule"/>
</dbReference>
<comment type="function">
    <text evidence="4">Catalyzes the reversible epimerization of cellobiose to 4-O-beta-D-glucopyranosyl-D-mannose (Glc-Man).</text>
</comment>
<protein>
    <recommendedName>
        <fullName evidence="4">Cellobiose 2-epimerase</fullName>
        <shortName evidence="4">CE</shortName>
        <ecNumber evidence="4">5.1.3.11</ecNumber>
    </recommendedName>
</protein>
<dbReference type="Gene3D" id="1.50.10.10">
    <property type="match status" value="1"/>
</dbReference>
<dbReference type="PANTHER" id="PTHR15108">
    <property type="entry name" value="N-ACYLGLUCOSAMINE-2-EPIMERASE"/>
    <property type="match status" value="1"/>
</dbReference>
<dbReference type="Pfam" id="PF07221">
    <property type="entry name" value="GlcNAc_2-epim"/>
    <property type="match status" value="1"/>
</dbReference>
<dbReference type="RefSeq" id="WP_115869368.1">
    <property type="nucleotide sequence ID" value="NZ_QREG01000018.1"/>
</dbReference>
<dbReference type="SUPFAM" id="SSF48208">
    <property type="entry name" value="Six-hairpin glycosidases"/>
    <property type="match status" value="1"/>
</dbReference>
<dbReference type="InterPro" id="IPR028584">
    <property type="entry name" value="Cellobiose_2_epim"/>
</dbReference>
<reference evidence="5 6" key="1">
    <citation type="submission" date="2018-07" db="EMBL/GenBank/DDBJ databases">
        <title>Genomic Encyclopedia of Type Strains, Phase IV (KMG-IV): sequencing the most valuable type-strain genomes for metagenomic binning, comparative biology and taxonomic classification.</title>
        <authorList>
            <person name="Goeker M."/>
        </authorList>
    </citation>
    <scope>NUCLEOTIDE SEQUENCE [LARGE SCALE GENOMIC DNA]</scope>
    <source>
        <strain evidence="5 6">DSM 4134</strain>
    </source>
</reference>
<comment type="similarity">
    <text evidence="4">Belongs to the cellobiose 2-epimerase family.</text>
</comment>
<organism evidence="5 6">
    <name type="scientific">Marinoscillum furvescens DSM 4134</name>
    <dbReference type="NCBI Taxonomy" id="1122208"/>
    <lineage>
        <taxon>Bacteria</taxon>
        <taxon>Pseudomonadati</taxon>
        <taxon>Bacteroidota</taxon>
        <taxon>Cytophagia</taxon>
        <taxon>Cytophagales</taxon>
        <taxon>Reichenbachiellaceae</taxon>
        <taxon>Marinoscillum</taxon>
    </lineage>
</organism>
<dbReference type="EC" id="5.1.3.11" evidence="4"/>
<accession>A0A3D9L1C1</accession>
<comment type="similarity">
    <text evidence="2">Belongs to the N-acylglucosamine 2-epimerase family.</text>
</comment>
<evidence type="ECO:0000256" key="3">
    <source>
        <dbReference type="ARBA" id="ARBA00023235"/>
    </source>
</evidence>
<proteinExistence type="inferred from homology"/>
<dbReference type="AlphaFoldDB" id="A0A3D9L1C1"/>
<dbReference type="EMBL" id="QREG01000018">
    <property type="protein sequence ID" value="RED95287.1"/>
    <property type="molecule type" value="Genomic_DNA"/>
</dbReference>
<gene>
    <name evidence="5" type="ORF">C7460_11864</name>
</gene>
<dbReference type="InterPro" id="IPR010819">
    <property type="entry name" value="AGE/CE"/>
</dbReference>
<name>A0A3D9L1C1_MARFU</name>
<dbReference type="InterPro" id="IPR008928">
    <property type="entry name" value="6-hairpin_glycosidase_sf"/>
</dbReference>
<dbReference type="Proteomes" id="UP000256779">
    <property type="component" value="Unassembled WGS sequence"/>
</dbReference>
<comment type="caution">
    <text evidence="5">The sequence shown here is derived from an EMBL/GenBank/DDBJ whole genome shotgun (WGS) entry which is preliminary data.</text>
</comment>
<sequence>MDSNKKQAYVSEFKELLASNILGFWTQTMKDPNGGFYGQMTGDGVLHRDAERGVILNARILWTYSAAYNTTQEPTALEQADHAYAYLMKHFVDEEAGGIVWSVDASGAPVETKKQIYAQAFTIYALSEYYMASGQDYALEVAQRLFALVEQHSFDVQRNGYLEALDRYWQPLDDVRLSEKDLNATKTMNTHLHVLEAYTNLYRVWKDERLAQQLANLIDLMKGRFLSDAGHFHLFFDDDWQLQSDEISFGHDIEGAWLLHEAAEVLGDAVLLEEVKAVSLLMTDAALLGLDADGGLMNEANTHGLTDTDKHWWPQAEALVGLYNAFELSGEQKYLVDFERVWQFVCKTLIREEGEWYWRVNRDGEVIPTEDLAGPWKCPYHNGRAMLELIRRMEN</sequence>
<evidence type="ECO:0000256" key="1">
    <source>
        <dbReference type="ARBA" id="ARBA00001470"/>
    </source>
</evidence>
<evidence type="ECO:0000256" key="2">
    <source>
        <dbReference type="ARBA" id="ARBA00008558"/>
    </source>
</evidence>
<dbReference type="InterPro" id="IPR012341">
    <property type="entry name" value="6hp_glycosidase-like_sf"/>
</dbReference>
<evidence type="ECO:0000313" key="6">
    <source>
        <dbReference type="Proteomes" id="UP000256779"/>
    </source>
</evidence>
<dbReference type="OrthoDB" id="5141876at2"/>